<dbReference type="Proteomes" id="UP000317078">
    <property type="component" value="Unassembled WGS sequence"/>
</dbReference>
<protein>
    <recommendedName>
        <fullName evidence="2">Copper resistance protein D domain-containing protein</fullName>
    </recommendedName>
</protein>
<keyword evidence="1" id="KW-0812">Transmembrane</keyword>
<evidence type="ECO:0000313" key="3">
    <source>
        <dbReference type="EMBL" id="TPG53627.1"/>
    </source>
</evidence>
<dbReference type="OrthoDB" id="8479361at2"/>
<name>A0A502FVG7_9PROT</name>
<keyword evidence="4" id="KW-1185">Reference proteome</keyword>
<evidence type="ECO:0000313" key="4">
    <source>
        <dbReference type="Proteomes" id="UP000317078"/>
    </source>
</evidence>
<reference evidence="3 4" key="1">
    <citation type="journal article" date="2019" name="Environ. Microbiol.">
        <title>Species interactions and distinct microbial communities in high Arctic permafrost affected cryosols are associated with the CH4 and CO2 gas fluxes.</title>
        <authorList>
            <person name="Altshuler I."/>
            <person name="Hamel J."/>
            <person name="Turney S."/>
            <person name="Magnuson E."/>
            <person name="Levesque R."/>
            <person name="Greer C."/>
            <person name="Whyte L.G."/>
        </authorList>
    </citation>
    <scope>NUCLEOTIDE SEQUENCE [LARGE SCALE GENOMIC DNA]</scope>
    <source>
        <strain evidence="3 4">S9.3B</strain>
    </source>
</reference>
<dbReference type="Pfam" id="PF05425">
    <property type="entry name" value="CopD"/>
    <property type="match status" value="1"/>
</dbReference>
<evidence type="ECO:0000259" key="2">
    <source>
        <dbReference type="Pfam" id="PF05425"/>
    </source>
</evidence>
<feature type="domain" description="Copper resistance protein D" evidence="2">
    <location>
        <begin position="25"/>
        <end position="116"/>
    </location>
</feature>
<keyword evidence="1" id="KW-1133">Transmembrane helix</keyword>
<keyword evidence="1" id="KW-0472">Membrane</keyword>
<dbReference type="GO" id="GO:0016020">
    <property type="term" value="C:membrane"/>
    <property type="evidence" value="ECO:0007669"/>
    <property type="project" value="InterPro"/>
</dbReference>
<comment type="caution">
    <text evidence="3">The sequence shown here is derived from an EMBL/GenBank/DDBJ whole genome shotgun (WGS) entry which is preliminary data.</text>
</comment>
<accession>A0A502FVG7</accession>
<dbReference type="InterPro" id="IPR008457">
    <property type="entry name" value="Cu-R_CopD_dom"/>
</dbReference>
<evidence type="ECO:0000256" key="1">
    <source>
        <dbReference type="SAM" id="Phobius"/>
    </source>
</evidence>
<proteinExistence type="predicted"/>
<gene>
    <name evidence="3" type="ORF">EAH89_15560</name>
</gene>
<feature type="transmembrane region" description="Helical" evidence="1">
    <location>
        <begin position="96"/>
        <end position="116"/>
    </location>
</feature>
<organism evidence="3 4">
    <name type="scientific">Muricoccus nepalensis</name>
    <dbReference type="NCBI Taxonomy" id="1854500"/>
    <lineage>
        <taxon>Bacteria</taxon>
        <taxon>Pseudomonadati</taxon>
        <taxon>Pseudomonadota</taxon>
        <taxon>Alphaproteobacteria</taxon>
        <taxon>Acetobacterales</taxon>
        <taxon>Roseomonadaceae</taxon>
        <taxon>Muricoccus</taxon>
    </lineage>
</organism>
<feature type="transmembrane region" description="Helical" evidence="1">
    <location>
        <begin position="21"/>
        <end position="44"/>
    </location>
</feature>
<dbReference type="EMBL" id="RCZP01000015">
    <property type="protein sequence ID" value="TPG53627.1"/>
    <property type="molecule type" value="Genomic_DNA"/>
</dbReference>
<dbReference type="AlphaFoldDB" id="A0A502FVG7"/>
<feature type="transmembrane region" description="Helical" evidence="1">
    <location>
        <begin position="56"/>
        <end position="76"/>
    </location>
</feature>
<sequence>MWSLVLASRRGGSLVARLVEGWVCATTWVVTGLVLAEAILVWLLVTRPDAPVTTPYDSAVLAEIGLVHVLLGSAAWHRFRLTSALTIIMPGAGAGAHLAASLGWEILAMVLVFWAVSETTSTSPSGRDEPTQAG</sequence>